<sequence>MSRVLSVEDLGIGFRSEGQDFTVVRDVSFSLEAGETLALVGESGSGKSVTSLGVMGLLPPPPQSRTTGRIVLHSGDGDIDLLDLPESRMRRLRGDRIAMIFQEPLTSLNPVHTIGDQIVEAIRSHRRVSRAKARARAVELLEQVGIPDPQDRLGTYPHELSGGMRQRIMIAIALALEPDILIADEPTTALDVTVQAQILDLLRRLQKDTGMAMLFITHDFGVVADIADRTIVMYAGQTVEEGRTETVLSDPLMPYTIGLMNAVPRLETAGLKLGDLKTIEGFVPDPAALPQGCSFHPRCAFMQEGLCDTSPPSIEDAGGGHMVRCKRWRQIGEGRET</sequence>
<keyword evidence="4" id="KW-1003">Cell membrane</keyword>
<evidence type="ECO:0000256" key="4">
    <source>
        <dbReference type="ARBA" id="ARBA00022475"/>
    </source>
</evidence>
<dbReference type="InterPro" id="IPR017871">
    <property type="entry name" value="ABC_transporter-like_CS"/>
</dbReference>
<dbReference type="NCBIfam" id="TIGR01727">
    <property type="entry name" value="oligo_HPY"/>
    <property type="match status" value="1"/>
</dbReference>
<evidence type="ECO:0000313" key="10">
    <source>
        <dbReference type="Proteomes" id="UP001589670"/>
    </source>
</evidence>
<dbReference type="Gene3D" id="3.40.50.300">
    <property type="entry name" value="P-loop containing nucleotide triphosphate hydrolases"/>
    <property type="match status" value="1"/>
</dbReference>
<keyword evidence="3" id="KW-0813">Transport</keyword>
<feature type="domain" description="ABC transporter" evidence="8">
    <location>
        <begin position="5"/>
        <end position="260"/>
    </location>
</feature>
<dbReference type="PROSITE" id="PS50893">
    <property type="entry name" value="ABC_TRANSPORTER_2"/>
    <property type="match status" value="1"/>
</dbReference>
<dbReference type="InterPro" id="IPR050388">
    <property type="entry name" value="ABC_Ni/Peptide_Import"/>
</dbReference>
<keyword evidence="7" id="KW-0472">Membrane</keyword>
<comment type="similarity">
    <text evidence="2">Belongs to the ABC transporter superfamily.</text>
</comment>
<evidence type="ECO:0000256" key="3">
    <source>
        <dbReference type="ARBA" id="ARBA00022448"/>
    </source>
</evidence>
<accession>A0ABV5HXK1</accession>
<proteinExistence type="inferred from homology"/>
<dbReference type="InterPro" id="IPR027417">
    <property type="entry name" value="P-loop_NTPase"/>
</dbReference>
<comment type="subcellular location">
    <subcellularLocation>
        <location evidence="1">Cell inner membrane</location>
        <topology evidence="1">Peripheral membrane protein</topology>
    </subcellularLocation>
</comment>
<evidence type="ECO:0000256" key="7">
    <source>
        <dbReference type="ARBA" id="ARBA00023136"/>
    </source>
</evidence>
<dbReference type="Proteomes" id="UP001589670">
    <property type="component" value="Unassembled WGS sequence"/>
</dbReference>
<dbReference type="InterPro" id="IPR003593">
    <property type="entry name" value="AAA+_ATPase"/>
</dbReference>
<dbReference type="RefSeq" id="WP_377067119.1">
    <property type="nucleotide sequence ID" value="NZ_JBHMEC010000008.1"/>
</dbReference>
<name>A0ABV5HXK1_9RHOB</name>
<keyword evidence="6 9" id="KW-0067">ATP-binding</keyword>
<reference evidence="9 10" key="1">
    <citation type="submission" date="2024-09" db="EMBL/GenBank/DDBJ databases">
        <authorList>
            <person name="Sun Q."/>
            <person name="Mori K."/>
        </authorList>
    </citation>
    <scope>NUCLEOTIDE SEQUENCE [LARGE SCALE GENOMIC DNA]</scope>
    <source>
        <strain evidence="9 10">CECT 9424</strain>
    </source>
</reference>
<dbReference type="SUPFAM" id="SSF52540">
    <property type="entry name" value="P-loop containing nucleoside triphosphate hydrolases"/>
    <property type="match status" value="1"/>
</dbReference>
<protein>
    <submittedName>
        <fullName evidence="9">ABC transporter ATP-binding protein</fullName>
    </submittedName>
</protein>
<dbReference type="EMBL" id="JBHMEC010000008">
    <property type="protein sequence ID" value="MFB9148824.1"/>
    <property type="molecule type" value="Genomic_DNA"/>
</dbReference>
<evidence type="ECO:0000313" key="9">
    <source>
        <dbReference type="EMBL" id="MFB9148824.1"/>
    </source>
</evidence>
<dbReference type="Pfam" id="PF00005">
    <property type="entry name" value="ABC_tran"/>
    <property type="match status" value="1"/>
</dbReference>
<evidence type="ECO:0000256" key="6">
    <source>
        <dbReference type="ARBA" id="ARBA00022840"/>
    </source>
</evidence>
<gene>
    <name evidence="9" type="ORF">ACFFU4_03560</name>
</gene>
<dbReference type="PANTHER" id="PTHR43297">
    <property type="entry name" value="OLIGOPEPTIDE TRANSPORT ATP-BINDING PROTEIN APPD"/>
    <property type="match status" value="1"/>
</dbReference>
<dbReference type="InterPro" id="IPR003439">
    <property type="entry name" value="ABC_transporter-like_ATP-bd"/>
</dbReference>
<dbReference type="InterPro" id="IPR013563">
    <property type="entry name" value="Oligopep_ABC_C"/>
</dbReference>
<evidence type="ECO:0000256" key="2">
    <source>
        <dbReference type="ARBA" id="ARBA00005417"/>
    </source>
</evidence>
<dbReference type="CDD" id="cd03257">
    <property type="entry name" value="ABC_NikE_OppD_transporters"/>
    <property type="match status" value="1"/>
</dbReference>
<dbReference type="PROSITE" id="PS00211">
    <property type="entry name" value="ABC_TRANSPORTER_1"/>
    <property type="match status" value="1"/>
</dbReference>
<organism evidence="9 10">
    <name type="scientific">Roseovarius ramblicola</name>
    <dbReference type="NCBI Taxonomy" id="2022336"/>
    <lineage>
        <taxon>Bacteria</taxon>
        <taxon>Pseudomonadati</taxon>
        <taxon>Pseudomonadota</taxon>
        <taxon>Alphaproteobacteria</taxon>
        <taxon>Rhodobacterales</taxon>
        <taxon>Roseobacteraceae</taxon>
        <taxon>Roseovarius</taxon>
    </lineage>
</organism>
<dbReference type="SMART" id="SM00382">
    <property type="entry name" value="AAA"/>
    <property type="match status" value="1"/>
</dbReference>
<evidence type="ECO:0000256" key="5">
    <source>
        <dbReference type="ARBA" id="ARBA00022741"/>
    </source>
</evidence>
<evidence type="ECO:0000259" key="8">
    <source>
        <dbReference type="PROSITE" id="PS50893"/>
    </source>
</evidence>
<keyword evidence="5" id="KW-0547">Nucleotide-binding</keyword>
<dbReference type="PANTHER" id="PTHR43297:SF2">
    <property type="entry name" value="DIPEPTIDE TRANSPORT ATP-BINDING PROTEIN DPPD"/>
    <property type="match status" value="1"/>
</dbReference>
<keyword evidence="10" id="KW-1185">Reference proteome</keyword>
<comment type="caution">
    <text evidence="9">The sequence shown here is derived from an EMBL/GenBank/DDBJ whole genome shotgun (WGS) entry which is preliminary data.</text>
</comment>
<dbReference type="GO" id="GO:0005524">
    <property type="term" value="F:ATP binding"/>
    <property type="evidence" value="ECO:0007669"/>
    <property type="project" value="UniProtKB-KW"/>
</dbReference>
<evidence type="ECO:0000256" key="1">
    <source>
        <dbReference type="ARBA" id="ARBA00004417"/>
    </source>
</evidence>
<dbReference type="Pfam" id="PF08352">
    <property type="entry name" value="oligo_HPY"/>
    <property type="match status" value="1"/>
</dbReference>